<dbReference type="InterPro" id="IPR051214">
    <property type="entry name" value="GH32_Enzymes"/>
</dbReference>
<evidence type="ECO:0000313" key="9">
    <source>
        <dbReference type="Proteomes" id="UP000199656"/>
    </source>
</evidence>
<comment type="similarity">
    <text evidence="1">Belongs to the glycosyl hydrolase 32 family.</text>
</comment>
<evidence type="ECO:0000259" key="7">
    <source>
        <dbReference type="Pfam" id="PF16346"/>
    </source>
</evidence>
<dbReference type="PANTHER" id="PTHR43101:SF1">
    <property type="entry name" value="BETA-FRUCTOSIDASE"/>
    <property type="match status" value="1"/>
</dbReference>
<protein>
    <recommendedName>
        <fullName evidence="2">beta-fructofuranosidase</fullName>
        <ecNumber evidence="2">3.2.1.26</ecNumber>
    </recommendedName>
</protein>
<dbReference type="Gene3D" id="2.115.10.20">
    <property type="entry name" value="Glycosyl hydrolase domain, family 43"/>
    <property type="match status" value="1"/>
</dbReference>
<dbReference type="InterPro" id="IPR023296">
    <property type="entry name" value="Glyco_hydro_beta-prop_sf"/>
</dbReference>
<dbReference type="InterPro" id="IPR013148">
    <property type="entry name" value="Glyco_hydro_32_N"/>
</dbReference>
<feature type="domain" description="BT1760-like C-terminal" evidence="7">
    <location>
        <begin position="344"/>
        <end position="516"/>
    </location>
</feature>
<dbReference type="InterPro" id="IPR001362">
    <property type="entry name" value="Glyco_hydro_32"/>
</dbReference>
<dbReference type="GO" id="GO:0004564">
    <property type="term" value="F:beta-fructofuranosidase activity"/>
    <property type="evidence" value="ECO:0007669"/>
    <property type="project" value="UniProtKB-EC"/>
</dbReference>
<evidence type="ECO:0000256" key="2">
    <source>
        <dbReference type="ARBA" id="ARBA00012758"/>
    </source>
</evidence>
<name>A0A1H4EUP3_9BACT</name>
<keyword evidence="5" id="KW-0732">Signal</keyword>
<dbReference type="OrthoDB" id="9759709at2"/>
<keyword evidence="4" id="KW-0326">Glycosidase</keyword>
<gene>
    <name evidence="8" type="ORF">SAMN05660909_03917</name>
</gene>
<feature type="signal peptide" evidence="5">
    <location>
        <begin position="1"/>
        <end position="22"/>
    </location>
</feature>
<dbReference type="EC" id="3.2.1.26" evidence="2"/>
<dbReference type="Gene3D" id="2.60.120.560">
    <property type="entry name" value="Exo-inulinase, domain 1"/>
    <property type="match status" value="1"/>
</dbReference>
<dbReference type="Pfam" id="PF16346">
    <property type="entry name" value="GH32_BT1760-like_C"/>
    <property type="match status" value="1"/>
</dbReference>
<sequence length="521" mass="58572">MKSSLYITYKHLWCLCTVVALFACKKSGKGGLTPDVIAGSPVYPAPPAMWMQPAGGQPYYSSGFAGDPMPFYDNGVYHIFYLHDGDWTSYGYHPIHTFETNDFSRYQYKGRVMPFGNADQPDTKIGTGSVIKAGDKYYMYYTYSDEKNWAFGKSRECIMYATSTDLKSWTKHYGYTIYSPEGFTDLYNFRDAEVIYNKEANEYLMLVASRYNNRAVITQFTTKDPAADNWTYKGLFYTADVDNYVMMECPNLFKFGNYWYLVFSENGAHPMVHYRYSNSMNGPWTKPANDILDGSYFYAGKTAGNETERYLVGWTPRNADNGDNGDRLWGGNLVSHQLSQNPDGTLNVKLPAATEKRISDPIAPRTVFKDAAIQQDQENIIFKTAADPAYIVFDQVSGKKMITATITGADINAQFGLAFGMDKSFGQGNRYILDINGVAKRIASVYMNGGAARTNAAVNYSLAPGREYQLKVVIDGTVCTLYIDDKVALTSRIYSLSNSFWGIYAANSNLQVKNLKLYQIN</sequence>
<dbReference type="InterPro" id="IPR013320">
    <property type="entry name" value="ConA-like_dom_sf"/>
</dbReference>
<reference evidence="9" key="1">
    <citation type="submission" date="2016-10" db="EMBL/GenBank/DDBJ databases">
        <authorList>
            <person name="Varghese N."/>
            <person name="Submissions S."/>
        </authorList>
    </citation>
    <scope>NUCLEOTIDE SEQUENCE [LARGE SCALE GENOMIC DNA]</scope>
    <source>
        <strain evidence="9">DSM 23920</strain>
    </source>
</reference>
<evidence type="ECO:0000259" key="6">
    <source>
        <dbReference type="Pfam" id="PF00251"/>
    </source>
</evidence>
<evidence type="ECO:0000256" key="4">
    <source>
        <dbReference type="ARBA" id="ARBA00023295"/>
    </source>
</evidence>
<dbReference type="CDD" id="cd08995">
    <property type="entry name" value="GH32_EcAec43-like"/>
    <property type="match status" value="1"/>
</dbReference>
<dbReference type="PROSITE" id="PS51257">
    <property type="entry name" value="PROKAR_LIPOPROTEIN"/>
    <property type="match status" value="1"/>
</dbReference>
<keyword evidence="9" id="KW-1185">Reference proteome</keyword>
<feature type="chain" id="PRO_5011627765" description="beta-fructofuranosidase" evidence="5">
    <location>
        <begin position="23"/>
        <end position="521"/>
    </location>
</feature>
<evidence type="ECO:0000313" key="8">
    <source>
        <dbReference type="EMBL" id="SEA87972.1"/>
    </source>
</evidence>
<dbReference type="Pfam" id="PF00251">
    <property type="entry name" value="Glyco_hydro_32N"/>
    <property type="match status" value="1"/>
</dbReference>
<dbReference type="InterPro" id="IPR032507">
    <property type="entry name" value="BT1760-like_C"/>
</dbReference>
<dbReference type="GO" id="GO:0005975">
    <property type="term" value="P:carbohydrate metabolic process"/>
    <property type="evidence" value="ECO:0007669"/>
    <property type="project" value="InterPro"/>
</dbReference>
<dbReference type="RefSeq" id="WP_089763616.1">
    <property type="nucleotide sequence ID" value="NZ_BKAT01000033.1"/>
</dbReference>
<dbReference type="PANTHER" id="PTHR43101">
    <property type="entry name" value="BETA-FRUCTOSIDASE"/>
    <property type="match status" value="1"/>
</dbReference>
<dbReference type="AlphaFoldDB" id="A0A1H4EUP3"/>
<dbReference type="Proteomes" id="UP000199656">
    <property type="component" value="Unassembled WGS sequence"/>
</dbReference>
<dbReference type="SMART" id="SM00640">
    <property type="entry name" value="Glyco_32"/>
    <property type="match status" value="1"/>
</dbReference>
<evidence type="ECO:0000256" key="5">
    <source>
        <dbReference type="SAM" id="SignalP"/>
    </source>
</evidence>
<evidence type="ECO:0000256" key="3">
    <source>
        <dbReference type="ARBA" id="ARBA00022801"/>
    </source>
</evidence>
<dbReference type="EMBL" id="FNRL01000020">
    <property type="protein sequence ID" value="SEA87972.1"/>
    <property type="molecule type" value="Genomic_DNA"/>
</dbReference>
<dbReference type="STRING" id="408074.SAMN05660909_03917"/>
<dbReference type="SUPFAM" id="SSF75005">
    <property type="entry name" value="Arabinanase/levansucrase/invertase"/>
    <property type="match status" value="1"/>
</dbReference>
<accession>A0A1H4EUP3</accession>
<proteinExistence type="inferred from homology"/>
<evidence type="ECO:0000256" key="1">
    <source>
        <dbReference type="ARBA" id="ARBA00009902"/>
    </source>
</evidence>
<feature type="domain" description="Glycosyl hydrolase family 32 N-terminal" evidence="6">
    <location>
        <begin position="66"/>
        <end position="318"/>
    </location>
</feature>
<dbReference type="SUPFAM" id="SSF49899">
    <property type="entry name" value="Concanavalin A-like lectins/glucanases"/>
    <property type="match status" value="1"/>
</dbReference>
<organism evidence="8 9">
    <name type="scientific">Chitinophaga terrae</name>
    <name type="common">ex Kim and Jung 2007</name>
    <dbReference type="NCBI Taxonomy" id="408074"/>
    <lineage>
        <taxon>Bacteria</taxon>
        <taxon>Pseudomonadati</taxon>
        <taxon>Bacteroidota</taxon>
        <taxon>Chitinophagia</taxon>
        <taxon>Chitinophagales</taxon>
        <taxon>Chitinophagaceae</taxon>
        <taxon>Chitinophaga</taxon>
    </lineage>
</organism>
<keyword evidence="3" id="KW-0378">Hydrolase</keyword>